<evidence type="ECO:0000313" key="2">
    <source>
        <dbReference type="Proteomes" id="UP000684084"/>
    </source>
</evidence>
<dbReference type="AlphaFoldDB" id="A0A916A0H3"/>
<proteinExistence type="predicted"/>
<accession>A0A916A0H3</accession>
<dbReference type="VEuPathDB" id="FungiDB:RhiirFUN_019180"/>
<evidence type="ECO:0000313" key="1">
    <source>
        <dbReference type="EMBL" id="CAB5396155.1"/>
    </source>
</evidence>
<protein>
    <submittedName>
        <fullName evidence="1">Uncharacterized protein</fullName>
    </submittedName>
</protein>
<reference evidence="1" key="1">
    <citation type="submission" date="2020-05" db="EMBL/GenBank/DDBJ databases">
        <authorList>
            <person name="Rincon C."/>
            <person name="Sanders R I."/>
            <person name="Robbins C."/>
            <person name="Chaturvedi A."/>
        </authorList>
    </citation>
    <scope>NUCLEOTIDE SEQUENCE</scope>
    <source>
        <strain evidence="1">CHB12</strain>
    </source>
</reference>
<organism evidence="1 2">
    <name type="scientific">Rhizophagus irregularis</name>
    <dbReference type="NCBI Taxonomy" id="588596"/>
    <lineage>
        <taxon>Eukaryota</taxon>
        <taxon>Fungi</taxon>
        <taxon>Fungi incertae sedis</taxon>
        <taxon>Mucoromycota</taxon>
        <taxon>Glomeromycotina</taxon>
        <taxon>Glomeromycetes</taxon>
        <taxon>Glomerales</taxon>
        <taxon>Glomeraceae</taxon>
        <taxon>Rhizophagus</taxon>
    </lineage>
</organism>
<dbReference type="Proteomes" id="UP000684084">
    <property type="component" value="Unassembled WGS sequence"/>
</dbReference>
<name>A0A916A0H3_9GLOM</name>
<gene>
    <name evidence="1" type="ORF">CHRIB12_LOCUS24198</name>
</gene>
<comment type="caution">
    <text evidence="1">The sequence shown here is derived from an EMBL/GenBank/DDBJ whole genome shotgun (WGS) entry which is preliminary data.</text>
</comment>
<dbReference type="OrthoDB" id="10302701at2759"/>
<dbReference type="EMBL" id="CAGKOT010000111">
    <property type="protein sequence ID" value="CAB5396155.1"/>
    <property type="molecule type" value="Genomic_DNA"/>
</dbReference>
<sequence length="158" mass="18537">MNTKYFPGYKALLSYLEKYEEPTYQNFLYLKRDVLINSPHLLTSLKKYKRKFCFLYLSLILHNCASEGSTCCSRSIWSTCWANNGIALLSGQRAVQELKLNVKAVDQNYIGTKLYDEKEKERSRFRCIETPSCESETDHLKKCTVFTCSRMTYTDEMR</sequence>